<feature type="transmembrane region" description="Helical" evidence="1">
    <location>
        <begin position="109"/>
        <end position="126"/>
    </location>
</feature>
<dbReference type="PANTHER" id="PTHR30590">
    <property type="entry name" value="INNER MEMBRANE PROTEIN"/>
    <property type="match status" value="1"/>
</dbReference>
<keyword evidence="4" id="KW-1185">Reference proteome</keyword>
<dbReference type="InterPro" id="IPR052529">
    <property type="entry name" value="Bact_Transport_Assoc"/>
</dbReference>
<feature type="transmembrane region" description="Helical" evidence="1">
    <location>
        <begin position="86"/>
        <end position="103"/>
    </location>
</feature>
<dbReference type="Proteomes" id="UP000254869">
    <property type="component" value="Unassembled WGS sequence"/>
</dbReference>
<evidence type="ECO:0000313" key="4">
    <source>
        <dbReference type="Proteomes" id="UP000254869"/>
    </source>
</evidence>
<feature type="transmembrane region" description="Helical" evidence="1">
    <location>
        <begin position="224"/>
        <end position="244"/>
    </location>
</feature>
<keyword evidence="1" id="KW-1133">Transmembrane helix</keyword>
<keyword evidence="1" id="KW-0472">Membrane</keyword>
<dbReference type="InterPro" id="IPR007349">
    <property type="entry name" value="DUF418"/>
</dbReference>
<reference evidence="3 4" key="1">
    <citation type="submission" date="2018-07" db="EMBL/GenBank/DDBJ databases">
        <title>Genomic Encyclopedia of Type Strains, Phase IV (KMG-IV): sequencing the most valuable type-strain genomes for metagenomic binning, comparative biology and taxonomic classification.</title>
        <authorList>
            <person name="Goeker M."/>
        </authorList>
    </citation>
    <scope>NUCLEOTIDE SEQUENCE [LARGE SCALE GENOMIC DNA]</scope>
    <source>
        <strain evidence="3 4">DSM 44290</strain>
    </source>
</reference>
<feature type="transmembrane region" description="Helical" evidence="1">
    <location>
        <begin position="131"/>
        <end position="149"/>
    </location>
</feature>
<name>A0A370IFD7_9NOCA</name>
<feature type="transmembrane region" description="Helical" evidence="1">
    <location>
        <begin position="301"/>
        <end position="318"/>
    </location>
</feature>
<feature type="transmembrane region" description="Helical" evidence="1">
    <location>
        <begin position="46"/>
        <end position="66"/>
    </location>
</feature>
<feature type="domain" description="DUF418" evidence="2">
    <location>
        <begin position="209"/>
        <end position="366"/>
    </location>
</feature>
<evidence type="ECO:0000313" key="3">
    <source>
        <dbReference type="EMBL" id="RDI69438.1"/>
    </source>
</evidence>
<comment type="caution">
    <text evidence="3">The sequence shown here is derived from an EMBL/GenBank/DDBJ whole genome shotgun (WGS) entry which is preliminary data.</text>
</comment>
<feature type="transmembrane region" description="Helical" evidence="1">
    <location>
        <begin position="324"/>
        <end position="343"/>
    </location>
</feature>
<proteinExistence type="predicted"/>
<keyword evidence="1" id="KW-0812">Transmembrane</keyword>
<protein>
    <recommendedName>
        <fullName evidence="2">DUF418 domain-containing protein</fullName>
    </recommendedName>
</protein>
<sequence length="380" mass="41647">MLRGFALFGILITNAVVLVGLLTSDHAAVAGQLWQHDGVVDRVTDAVVSALFLGRFFLLFSFLFGYSFTLQLEAARRANVSGPRRLVRRCLALFVIGLAHVLLLWVGDILTLYAGLCLILLLLRWIGPRTAVVIGTVLVVGFALLSFLPSDGDLPVGDWLGLSMLRDGYAGGPLDTLRAQLHVGPRFMALTWLSQGIPSLGMFLLGLAAGKAGLFRDRERLRRWVPRAMWVGFGLGLPISAITFVQSTADAGAIPEWSMGLQELVNPLMTFAYLALILHLAHTPRWSTPISWLAPAGRMAATNYIGQSVALMLLYSGYGLSARIPISAVVALGLLTFALQLAFSRWWLTTHTYGPIEWLLRAATYLTRPQWRTREPIPGK</sequence>
<accession>A0A370IFD7</accession>
<organism evidence="3 4">
    <name type="scientific">Nocardia pseudobrasiliensis</name>
    <dbReference type="NCBI Taxonomy" id="45979"/>
    <lineage>
        <taxon>Bacteria</taxon>
        <taxon>Bacillati</taxon>
        <taxon>Actinomycetota</taxon>
        <taxon>Actinomycetes</taxon>
        <taxon>Mycobacteriales</taxon>
        <taxon>Nocardiaceae</taxon>
        <taxon>Nocardia</taxon>
    </lineage>
</organism>
<feature type="transmembrane region" description="Helical" evidence="1">
    <location>
        <begin position="192"/>
        <end position="212"/>
    </location>
</feature>
<dbReference type="Pfam" id="PF04235">
    <property type="entry name" value="DUF418"/>
    <property type="match status" value="1"/>
</dbReference>
<evidence type="ECO:0000259" key="2">
    <source>
        <dbReference type="Pfam" id="PF04235"/>
    </source>
</evidence>
<dbReference type="AlphaFoldDB" id="A0A370IFD7"/>
<dbReference type="EMBL" id="QQBC01000001">
    <property type="protein sequence ID" value="RDI69438.1"/>
    <property type="molecule type" value="Genomic_DNA"/>
</dbReference>
<evidence type="ECO:0000256" key="1">
    <source>
        <dbReference type="SAM" id="Phobius"/>
    </source>
</evidence>
<dbReference type="STRING" id="1210086.GCA_001613105_00831"/>
<dbReference type="PANTHER" id="PTHR30590:SF2">
    <property type="entry name" value="INNER MEMBRANE PROTEIN"/>
    <property type="match status" value="1"/>
</dbReference>
<feature type="transmembrane region" description="Helical" evidence="1">
    <location>
        <begin position="264"/>
        <end position="281"/>
    </location>
</feature>
<gene>
    <name evidence="3" type="ORF">DFR76_101979</name>
</gene>